<dbReference type="Proteomes" id="UP000001072">
    <property type="component" value="Unassembled WGS sequence"/>
</dbReference>
<evidence type="ECO:0000259" key="10">
    <source>
        <dbReference type="Pfam" id="PF08030"/>
    </source>
</evidence>
<keyword evidence="5" id="KW-0560">Oxidoreductase</keyword>
<dbReference type="RefSeq" id="XP_007418150.1">
    <property type="nucleotide sequence ID" value="XM_007418088.1"/>
</dbReference>
<keyword evidence="4 8" id="KW-1133">Transmembrane helix</keyword>
<dbReference type="InterPro" id="IPR013121">
    <property type="entry name" value="Fe_red_NAD-bd_6"/>
</dbReference>
<keyword evidence="3 8" id="KW-0812">Transmembrane</keyword>
<dbReference type="InterPro" id="IPR039261">
    <property type="entry name" value="FNR_nucleotide-bd"/>
</dbReference>
<dbReference type="eggNOG" id="KOG0039">
    <property type="taxonomic scope" value="Eukaryota"/>
</dbReference>
<dbReference type="InParanoid" id="F4S9R6"/>
<evidence type="ECO:0008006" key="13">
    <source>
        <dbReference type="Google" id="ProtNLM"/>
    </source>
</evidence>
<dbReference type="AlphaFoldDB" id="F4S9R6"/>
<dbReference type="SFLD" id="SFLDG01168">
    <property type="entry name" value="Ferric_reductase_subgroup_(FRE"/>
    <property type="match status" value="1"/>
</dbReference>
<feature type="transmembrane region" description="Helical" evidence="8">
    <location>
        <begin position="126"/>
        <end position="143"/>
    </location>
</feature>
<keyword evidence="12" id="KW-1185">Reference proteome</keyword>
<feature type="transmembrane region" description="Helical" evidence="8">
    <location>
        <begin position="36"/>
        <end position="56"/>
    </location>
</feature>
<dbReference type="InterPro" id="IPR051410">
    <property type="entry name" value="Ferric/Cupric_Reductase"/>
</dbReference>
<dbReference type="FunCoup" id="F4S9R6">
    <property type="interactions" value="169"/>
</dbReference>
<feature type="transmembrane region" description="Helical" evidence="8">
    <location>
        <begin position="249"/>
        <end position="269"/>
    </location>
</feature>
<dbReference type="VEuPathDB" id="FungiDB:MELLADRAFT_113404"/>
<feature type="transmembrane region" description="Helical" evidence="8">
    <location>
        <begin position="222"/>
        <end position="243"/>
    </location>
</feature>
<feature type="transmembrane region" description="Helical" evidence="8">
    <location>
        <begin position="193"/>
        <end position="215"/>
    </location>
</feature>
<dbReference type="EMBL" id="GL883173">
    <property type="protein sequence ID" value="EGF98560.1"/>
    <property type="molecule type" value="Genomic_DNA"/>
</dbReference>
<dbReference type="GeneID" id="18924970"/>
<dbReference type="GO" id="GO:0005886">
    <property type="term" value="C:plasma membrane"/>
    <property type="evidence" value="ECO:0007669"/>
    <property type="project" value="TreeGrafter"/>
</dbReference>
<organism evidence="12">
    <name type="scientific">Melampsora larici-populina (strain 98AG31 / pathotype 3-4-7)</name>
    <name type="common">Poplar leaf rust fungus</name>
    <dbReference type="NCBI Taxonomy" id="747676"/>
    <lineage>
        <taxon>Eukaryota</taxon>
        <taxon>Fungi</taxon>
        <taxon>Dikarya</taxon>
        <taxon>Basidiomycota</taxon>
        <taxon>Pucciniomycotina</taxon>
        <taxon>Pucciniomycetes</taxon>
        <taxon>Pucciniales</taxon>
        <taxon>Melampsoraceae</taxon>
        <taxon>Melampsora</taxon>
    </lineage>
</organism>
<evidence type="ECO:0000256" key="8">
    <source>
        <dbReference type="SAM" id="Phobius"/>
    </source>
</evidence>
<keyword evidence="2" id="KW-0813">Transport</keyword>
<dbReference type="PANTHER" id="PTHR32361">
    <property type="entry name" value="FERRIC/CUPRIC REDUCTASE TRANSMEMBRANE COMPONENT"/>
    <property type="match status" value="1"/>
</dbReference>
<feature type="transmembrane region" description="Helical" evidence="8">
    <location>
        <begin position="164"/>
        <end position="181"/>
    </location>
</feature>
<evidence type="ECO:0000256" key="7">
    <source>
        <dbReference type="ARBA" id="ARBA00023136"/>
    </source>
</evidence>
<dbReference type="Pfam" id="PF08030">
    <property type="entry name" value="NAD_binding_6"/>
    <property type="match status" value="1"/>
</dbReference>
<comment type="subcellular location">
    <subcellularLocation>
        <location evidence="1">Membrane</location>
        <topology evidence="1">Multi-pass membrane protein</topology>
    </subcellularLocation>
</comment>
<accession>F4S9R6</accession>
<proteinExistence type="predicted"/>
<feature type="domain" description="Ferric oxidoreductase" evidence="9">
    <location>
        <begin position="128"/>
        <end position="240"/>
    </location>
</feature>
<dbReference type="Gene3D" id="3.40.50.80">
    <property type="entry name" value="Nucleotide-binding domain of ferredoxin-NADP reductase (FNR) module"/>
    <property type="match status" value="1"/>
</dbReference>
<evidence type="ECO:0000259" key="9">
    <source>
        <dbReference type="Pfam" id="PF01794"/>
    </source>
</evidence>
<keyword evidence="6" id="KW-0406">Ion transport</keyword>
<dbReference type="GO" id="GO:0015677">
    <property type="term" value="P:copper ion import"/>
    <property type="evidence" value="ECO:0007669"/>
    <property type="project" value="TreeGrafter"/>
</dbReference>
<evidence type="ECO:0000313" key="12">
    <source>
        <dbReference type="Proteomes" id="UP000001072"/>
    </source>
</evidence>
<evidence type="ECO:0000256" key="3">
    <source>
        <dbReference type="ARBA" id="ARBA00022692"/>
    </source>
</evidence>
<dbReference type="PANTHER" id="PTHR32361:SF28">
    <property type="entry name" value="FRP1P"/>
    <property type="match status" value="1"/>
</dbReference>
<dbReference type="SFLD" id="SFLDS00052">
    <property type="entry name" value="Ferric_Reductase_Domain"/>
    <property type="match status" value="1"/>
</dbReference>
<evidence type="ECO:0000256" key="4">
    <source>
        <dbReference type="ARBA" id="ARBA00022989"/>
    </source>
</evidence>
<gene>
    <name evidence="11" type="ORF">MELLADRAFT_113404</name>
</gene>
<keyword evidence="7 8" id="KW-0472">Membrane</keyword>
<evidence type="ECO:0000256" key="2">
    <source>
        <dbReference type="ARBA" id="ARBA00022448"/>
    </source>
</evidence>
<dbReference type="InterPro" id="IPR013130">
    <property type="entry name" value="Fe3_Rdtase_TM_dom"/>
</dbReference>
<feature type="domain" description="Ferric reductase NAD binding" evidence="10">
    <location>
        <begin position="372"/>
        <end position="514"/>
    </location>
</feature>
<evidence type="ECO:0000313" key="11">
    <source>
        <dbReference type="EMBL" id="EGF98560.1"/>
    </source>
</evidence>
<dbReference type="GO" id="GO:0006826">
    <property type="term" value="P:iron ion transport"/>
    <property type="evidence" value="ECO:0007669"/>
    <property type="project" value="TreeGrafter"/>
</dbReference>
<dbReference type="HOGENOM" id="CLU_017408_0_0_1"/>
<dbReference type="CDD" id="cd06186">
    <property type="entry name" value="NOX_Duox_like_FAD_NADP"/>
    <property type="match status" value="1"/>
</dbReference>
<dbReference type="KEGG" id="mlr:MELLADRAFT_113404"/>
<dbReference type="GO" id="GO:0000293">
    <property type="term" value="F:ferric-chelate reductase activity"/>
    <property type="evidence" value="ECO:0007669"/>
    <property type="project" value="UniProtKB-ARBA"/>
</dbReference>
<dbReference type="GO" id="GO:0006879">
    <property type="term" value="P:intracellular iron ion homeostasis"/>
    <property type="evidence" value="ECO:0007669"/>
    <property type="project" value="TreeGrafter"/>
</dbReference>
<dbReference type="Pfam" id="PF01794">
    <property type="entry name" value="Ferric_reduct"/>
    <property type="match status" value="1"/>
</dbReference>
<evidence type="ECO:0000256" key="1">
    <source>
        <dbReference type="ARBA" id="ARBA00004141"/>
    </source>
</evidence>
<protein>
    <recommendedName>
        <fullName evidence="13">FAD-binding FR-type domain-containing protein</fullName>
    </recommendedName>
</protein>
<sequence>MSSADPPAQNDVSAAQKTAMAKMAAAKTSEATSSTMFILFAVIFLVVMFVTLPLVYMHMVPGRIKKGWTLKTYTGDTLQSRSLTNSRISPNKKIPQSINPIWAIFVVFLFGLLNKNLHTSQSNFKRPGWVAATLLPLVYILAMKNTPLAILGKGYECVNYIHRFISRLLIIAALIHAGIYFNLKLTSGGKVSFGTTIVSGLVALLAFVIILISSLKPIRARFYQTFIVLHVLSYLIVLVALALHVKTLLPYVGVAIAALVIDIAQVYLFKTRLRSATLTALPGQVTKVEVDQLGDGWHAGQHVYLRVMKGTSALQKAIYSIGLSKNITLPEQFEKDTESDKNLESLQLEETSKIPVAIEGPYGSIYTDMSKYETVLFVSGGSGFSWCMANIEETVGQVVRGEAITRTIFIVWSLRDLDMAQPFSKSLNDTIELALRAGLEVTFNIHLTTQSKSVQLPPTIHSKLIQSRVDLNALIQTVSERTKMSIEGRGDSVGNGIGIGVCGPRQLVTAMSNAVCNADSTLAYKVGGLNLHTESFDW</sequence>
<name>F4S9R6_MELLP</name>
<dbReference type="OrthoDB" id="17725at2759"/>
<evidence type="ECO:0000256" key="6">
    <source>
        <dbReference type="ARBA" id="ARBA00023065"/>
    </source>
</evidence>
<feature type="transmembrane region" description="Helical" evidence="8">
    <location>
        <begin position="97"/>
        <end position="114"/>
    </location>
</feature>
<reference evidence="12" key="1">
    <citation type="journal article" date="2011" name="Proc. Natl. Acad. Sci. U.S.A.">
        <title>Obligate biotrophy features unraveled by the genomic analysis of rust fungi.</title>
        <authorList>
            <person name="Duplessis S."/>
            <person name="Cuomo C.A."/>
            <person name="Lin Y.-C."/>
            <person name="Aerts A."/>
            <person name="Tisserant E."/>
            <person name="Veneault-Fourrey C."/>
            <person name="Joly D.L."/>
            <person name="Hacquard S."/>
            <person name="Amselem J."/>
            <person name="Cantarel B.L."/>
            <person name="Chiu R."/>
            <person name="Coutinho P.M."/>
            <person name="Feau N."/>
            <person name="Field M."/>
            <person name="Frey P."/>
            <person name="Gelhaye E."/>
            <person name="Goldberg J."/>
            <person name="Grabherr M.G."/>
            <person name="Kodira C.D."/>
            <person name="Kohler A."/>
            <person name="Kuees U."/>
            <person name="Lindquist E.A."/>
            <person name="Lucas S.M."/>
            <person name="Mago R."/>
            <person name="Mauceli E."/>
            <person name="Morin E."/>
            <person name="Murat C."/>
            <person name="Pangilinan J.L."/>
            <person name="Park R."/>
            <person name="Pearson M."/>
            <person name="Quesneville H."/>
            <person name="Rouhier N."/>
            <person name="Sakthikumar S."/>
            <person name="Salamov A.A."/>
            <person name="Schmutz J."/>
            <person name="Selles B."/>
            <person name="Shapiro H."/>
            <person name="Tanguay P."/>
            <person name="Tuskan G.A."/>
            <person name="Henrissat B."/>
            <person name="Van de Peer Y."/>
            <person name="Rouze P."/>
            <person name="Ellis J.G."/>
            <person name="Dodds P.N."/>
            <person name="Schein J.E."/>
            <person name="Zhong S."/>
            <person name="Hamelin R.C."/>
            <person name="Grigoriev I.V."/>
            <person name="Szabo L.J."/>
            <person name="Martin F."/>
        </authorList>
    </citation>
    <scope>NUCLEOTIDE SEQUENCE [LARGE SCALE GENOMIC DNA]</scope>
    <source>
        <strain evidence="12">98AG31 / pathotype 3-4-7</strain>
    </source>
</reference>
<evidence type="ECO:0000256" key="5">
    <source>
        <dbReference type="ARBA" id="ARBA00023002"/>
    </source>
</evidence>